<dbReference type="PATRIC" id="fig|37927.3.peg.1995"/>
<evidence type="ECO:0000256" key="2">
    <source>
        <dbReference type="ARBA" id="ARBA00022692"/>
    </source>
</evidence>
<dbReference type="InterPro" id="IPR020846">
    <property type="entry name" value="MFS_dom"/>
</dbReference>
<feature type="transmembrane region" description="Helical" evidence="5">
    <location>
        <begin position="28"/>
        <end position="54"/>
    </location>
</feature>
<keyword evidence="2 5" id="KW-0812">Transmembrane</keyword>
<dbReference type="KEGG" id="satk:SA2016_1944"/>
<name>A0A127A096_9MICC</name>
<dbReference type="AlphaFoldDB" id="A0A127A096"/>
<dbReference type="PANTHER" id="PTHR23534:SF1">
    <property type="entry name" value="MAJOR FACILITATOR SUPERFAMILY PROTEIN"/>
    <property type="match status" value="1"/>
</dbReference>
<evidence type="ECO:0000256" key="5">
    <source>
        <dbReference type="SAM" id="Phobius"/>
    </source>
</evidence>
<comment type="subcellular location">
    <subcellularLocation>
        <location evidence="1">Cell membrane</location>
        <topology evidence="1">Multi-pass membrane protein</topology>
    </subcellularLocation>
</comment>
<dbReference type="InterPro" id="IPR011701">
    <property type="entry name" value="MFS"/>
</dbReference>
<feature type="transmembrane region" description="Helical" evidence="5">
    <location>
        <begin position="91"/>
        <end position="109"/>
    </location>
</feature>
<feature type="transmembrane region" description="Helical" evidence="5">
    <location>
        <begin position="186"/>
        <end position="207"/>
    </location>
</feature>
<dbReference type="EMBL" id="CP014518">
    <property type="protein sequence ID" value="AMM32617.1"/>
    <property type="molecule type" value="Genomic_DNA"/>
</dbReference>
<dbReference type="STRING" id="37927.SA2016_1944"/>
<dbReference type="PROSITE" id="PS00216">
    <property type="entry name" value="SUGAR_TRANSPORT_1"/>
    <property type="match status" value="1"/>
</dbReference>
<feature type="transmembrane region" description="Helical" evidence="5">
    <location>
        <begin position="402"/>
        <end position="420"/>
    </location>
</feature>
<gene>
    <name evidence="7" type="ORF">SA2016_1944</name>
</gene>
<sequence>MREAPLPEAGVLEPSTAQRRMQRRTVGVLASAQLLSGLGNGATLAIGSLLAVQYGGSDAWAGSVTTVLTLTAAVAALPLAGLAAAKGRRRALVVGLVLAMAGSLAVVLSTVTTSLALLLAGGALLGVGSAVNLQSRFAAVDLAGAAHRGRDLSLVVWSITVGAVAGPNLIRPGAALGRALHLPETAGPFVISVTGMALAAVILLVGLRPDPLLEARRRAGIQDAAHEPAAAGRAGAPWGAAFRGGVHAIRTSPDAVLGVLGVVAAHAVMVSVMSMTPLHLQQVTVGPMAAMGHEGHVSTDSFALIGFTISLHIAGMYALSPLMGWLSDRYGRRRVLAGGHVVLVLAVAVAAVGAPSPPAVAVGLVLLGLGWSAATIAGSALLAESVEPVHRVQAQGVSDTAMGLAGAAGGALSGVAMALIGFEGLALAAGVLSVAVLVLAVTRSMAGRRRFDPA</sequence>
<dbReference type="SUPFAM" id="SSF103473">
    <property type="entry name" value="MFS general substrate transporter"/>
    <property type="match status" value="1"/>
</dbReference>
<dbReference type="PROSITE" id="PS50850">
    <property type="entry name" value="MFS"/>
    <property type="match status" value="1"/>
</dbReference>
<accession>A0A127A096</accession>
<evidence type="ECO:0000256" key="1">
    <source>
        <dbReference type="ARBA" id="ARBA00004651"/>
    </source>
</evidence>
<feature type="transmembrane region" description="Helical" evidence="5">
    <location>
        <begin position="335"/>
        <end position="354"/>
    </location>
</feature>
<keyword evidence="8" id="KW-1185">Reference proteome</keyword>
<evidence type="ECO:0000313" key="7">
    <source>
        <dbReference type="EMBL" id="AMM32617.1"/>
    </source>
</evidence>
<feature type="transmembrane region" description="Helical" evidence="5">
    <location>
        <begin position="115"/>
        <end position="133"/>
    </location>
</feature>
<feature type="transmembrane region" description="Helical" evidence="5">
    <location>
        <begin position="60"/>
        <end position="84"/>
    </location>
</feature>
<feature type="transmembrane region" description="Helical" evidence="5">
    <location>
        <begin position="301"/>
        <end position="323"/>
    </location>
</feature>
<evidence type="ECO:0000259" key="6">
    <source>
        <dbReference type="PROSITE" id="PS50850"/>
    </source>
</evidence>
<dbReference type="Pfam" id="PF07690">
    <property type="entry name" value="MFS_1"/>
    <property type="match status" value="2"/>
</dbReference>
<evidence type="ECO:0000256" key="3">
    <source>
        <dbReference type="ARBA" id="ARBA00022989"/>
    </source>
</evidence>
<evidence type="ECO:0000313" key="8">
    <source>
        <dbReference type="Proteomes" id="UP000070134"/>
    </source>
</evidence>
<feature type="transmembrane region" description="Helical" evidence="5">
    <location>
        <begin position="154"/>
        <end position="174"/>
    </location>
</feature>
<evidence type="ECO:0000256" key="4">
    <source>
        <dbReference type="ARBA" id="ARBA00023136"/>
    </source>
</evidence>
<keyword evidence="4 5" id="KW-0472">Membrane</keyword>
<dbReference type="InterPro" id="IPR036259">
    <property type="entry name" value="MFS_trans_sf"/>
</dbReference>
<dbReference type="Proteomes" id="UP000070134">
    <property type="component" value="Chromosome"/>
</dbReference>
<keyword evidence="3 5" id="KW-1133">Transmembrane helix</keyword>
<feature type="domain" description="Major facilitator superfamily (MFS) profile" evidence="6">
    <location>
        <begin position="25"/>
        <end position="447"/>
    </location>
</feature>
<protein>
    <submittedName>
        <fullName evidence="7">MFS transporter</fullName>
    </submittedName>
</protein>
<feature type="transmembrane region" description="Helical" evidence="5">
    <location>
        <begin position="426"/>
        <end position="446"/>
    </location>
</feature>
<dbReference type="GO" id="GO:0022857">
    <property type="term" value="F:transmembrane transporter activity"/>
    <property type="evidence" value="ECO:0007669"/>
    <property type="project" value="InterPro"/>
</dbReference>
<feature type="transmembrane region" description="Helical" evidence="5">
    <location>
        <begin position="255"/>
        <end position="281"/>
    </location>
</feature>
<dbReference type="OrthoDB" id="9776171at2"/>
<proteinExistence type="predicted"/>
<dbReference type="GO" id="GO:0005886">
    <property type="term" value="C:plasma membrane"/>
    <property type="evidence" value="ECO:0007669"/>
    <property type="project" value="UniProtKB-SubCell"/>
</dbReference>
<dbReference type="RefSeq" id="WP_066497620.1">
    <property type="nucleotide sequence ID" value="NZ_BJMO01000002.1"/>
</dbReference>
<dbReference type="Gene3D" id="1.20.1250.20">
    <property type="entry name" value="MFS general substrate transporter like domains"/>
    <property type="match status" value="2"/>
</dbReference>
<reference evidence="7 8" key="1">
    <citation type="submission" date="2016-02" db="EMBL/GenBank/DDBJ databases">
        <title>Complete genome of Sinomonas atrocyanea KCTC 3377.</title>
        <authorList>
            <person name="Kim K.M."/>
        </authorList>
    </citation>
    <scope>NUCLEOTIDE SEQUENCE [LARGE SCALE GENOMIC DNA]</scope>
    <source>
        <strain evidence="7 8">KCTC 3377</strain>
    </source>
</reference>
<feature type="transmembrane region" description="Helical" evidence="5">
    <location>
        <begin position="360"/>
        <end position="382"/>
    </location>
</feature>
<dbReference type="PANTHER" id="PTHR23534">
    <property type="entry name" value="MFS PERMEASE"/>
    <property type="match status" value="1"/>
</dbReference>
<organism evidence="7 8">
    <name type="scientific">Sinomonas atrocyanea</name>
    <dbReference type="NCBI Taxonomy" id="37927"/>
    <lineage>
        <taxon>Bacteria</taxon>
        <taxon>Bacillati</taxon>
        <taxon>Actinomycetota</taxon>
        <taxon>Actinomycetes</taxon>
        <taxon>Micrococcales</taxon>
        <taxon>Micrococcaceae</taxon>
        <taxon>Sinomonas</taxon>
    </lineage>
</organism>
<dbReference type="InterPro" id="IPR005829">
    <property type="entry name" value="Sugar_transporter_CS"/>
</dbReference>